<name>A0ABY9R3A2_9BACT</name>
<keyword evidence="1" id="KW-0677">Repeat</keyword>
<keyword evidence="2" id="KW-0802">TPR repeat</keyword>
<reference evidence="4" key="1">
    <citation type="submission" date="2023-09" db="EMBL/GenBank/DDBJ databases">
        <authorList>
            <consortium name="CW5 consortium"/>
            <person name="Lu C.-W."/>
        </authorList>
    </citation>
    <scope>NUCLEOTIDE SEQUENCE</scope>
    <source>
        <strain evidence="4">KPS</strain>
    </source>
</reference>
<dbReference type="Pfam" id="PF13432">
    <property type="entry name" value="TPR_16"/>
    <property type="match status" value="3"/>
</dbReference>
<organism evidence="4 5">
    <name type="scientific">Nitratidesulfovibrio liaohensis</name>
    <dbReference type="NCBI Taxonomy" id="2604158"/>
    <lineage>
        <taxon>Bacteria</taxon>
        <taxon>Pseudomonadati</taxon>
        <taxon>Thermodesulfobacteriota</taxon>
        <taxon>Desulfovibrionia</taxon>
        <taxon>Desulfovibrionales</taxon>
        <taxon>Desulfovibrionaceae</taxon>
        <taxon>Nitratidesulfovibrio</taxon>
    </lineage>
</organism>
<evidence type="ECO:0000256" key="2">
    <source>
        <dbReference type="ARBA" id="ARBA00022803"/>
    </source>
</evidence>
<dbReference type="PANTHER" id="PTHR45586:SF1">
    <property type="entry name" value="LIPOPOLYSACCHARIDE ASSEMBLY PROTEIN B"/>
    <property type="match status" value="1"/>
</dbReference>
<dbReference type="Proteomes" id="UP001180616">
    <property type="component" value="Chromosome"/>
</dbReference>
<evidence type="ECO:0000313" key="5">
    <source>
        <dbReference type="Proteomes" id="UP001180616"/>
    </source>
</evidence>
<gene>
    <name evidence="4" type="ORF">KPS_000459</name>
</gene>
<protein>
    <submittedName>
        <fullName evidence="4">Tetratricopeptide repeat protein</fullName>
    </submittedName>
</protein>
<feature type="region of interest" description="Disordered" evidence="3">
    <location>
        <begin position="245"/>
        <end position="267"/>
    </location>
</feature>
<keyword evidence="5" id="KW-1185">Reference proteome</keyword>
<proteinExistence type="predicted"/>
<dbReference type="Gene3D" id="1.25.40.10">
    <property type="entry name" value="Tetratricopeptide repeat domain"/>
    <property type="match status" value="3"/>
</dbReference>
<evidence type="ECO:0000256" key="3">
    <source>
        <dbReference type="SAM" id="MobiDB-lite"/>
    </source>
</evidence>
<dbReference type="RefSeq" id="WP_309541867.1">
    <property type="nucleotide sequence ID" value="NZ_CP133659.1"/>
</dbReference>
<evidence type="ECO:0000313" key="4">
    <source>
        <dbReference type="EMBL" id="WMW65929.1"/>
    </source>
</evidence>
<evidence type="ECO:0000256" key="1">
    <source>
        <dbReference type="ARBA" id="ARBA00022737"/>
    </source>
</evidence>
<dbReference type="PANTHER" id="PTHR45586">
    <property type="entry name" value="TPR REPEAT-CONTAINING PROTEIN PA4667"/>
    <property type="match status" value="1"/>
</dbReference>
<sequence length="392" mass="43406">MTLLDRLRAGARTLLGNRRADILSPMGPDAESPGARDALSAIQELSRVVRNDPDAVEIYLALGNLYRLRGDIERAVQIRSSLIVRPGLNPQFKARALFELGRDYRRGGVMDRALAAFDEARALGADPEQITYELALLHADSGAFQEAAAQYARLGFRPAQAHYMVRHAEDLDRCGRPDEAEALLAKAVKVYPGAVEAWRARLVMAARAGEWRRAGKLLREGLERVPASIRFLLLEGLLELEAPAPRNGNGGAAPGGTGNGTNGAGSADFEEKRCDTVLAAIEAQEPDLLLQYYGALFLLRCGNREEAGNWLAKAMVLRPDFWAARLELLSLSMEQQHLSPVFRSQLEYFIEHARKVKRFVCGSCGLRREHTFSVCPRCRSWHSATFRLSLQD</sequence>
<dbReference type="InterPro" id="IPR051012">
    <property type="entry name" value="CellSynth/LPSAsmb/PSIAsmb"/>
</dbReference>
<dbReference type="EMBL" id="CP133659">
    <property type="protein sequence ID" value="WMW65929.1"/>
    <property type="molecule type" value="Genomic_DNA"/>
</dbReference>
<feature type="compositionally biased region" description="Gly residues" evidence="3">
    <location>
        <begin position="248"/>
        <end position="263"/>
    </location>
</feature>
<accession>A0ABY9R3A2</accession>
<dbReference type="InterPro" id="IPR011990">
    <property type="entry name" value="TPR-like_helical_dom_sf"/>
</dbReference>
<dbReference type="SUPFAM" id="SSF48452">
    <property type="entry name" value="TPR-like"/>
    <property type="match status" value="1"/>
</dbReference>